<feature type="transmembrane region" description="Helical" evidence="27">
    <location>
        <begin position="414"/>
        <end position="435"/>
    </location>
</feature>
<evidence type="ECO:0000256" key="11">
    <source>
        <dbReference type="ARBA" id="ARBA00023136"/>
    </source>
</evidence>
<dbReference type="AlphaFoldDB" id="A0AAN8XPE5"/>
<feature type="transmembrane region" description="Helical" evidence="27">
    <location>
        <begin position="447"/>
        <end position="467"/>
    </location>
</feature>
<dbReference type="PANTHER" id="PTHR11662:SF399">
    <property type="entry name" value="FI19708P1-RELATED"/>
    <property type="match status" value="1"/>
</dbReference>
<dbReference type="InterPro" id="IPR020846">
    <property type="entry name" value="MFS_dom"/>
</dbReference>
<comment type="caution">
    <text evidence="29">The sequence shown here is derived from an EMBL/GenBank/DDBJ whole genome shotgun (WGS) entry which is preliminary data.</text>
</comment>
<feature type="transmembrane region" description="Helical" evidence="27">
    <location>
        <begin position="182"/>
        <end position="208"/>
    </location>
</feature>
<evidence type="ECO:0000256" key="24">
    <source>
        <dbReference type="ARBA" id="ARBA00081195"/>
    </source>
</evidence>
<gene>
    <name evidence="29" type="ORF">SK128_016485</name>
</gene>
<feature type="transmembrane region" description="Helical" evidence="27">
    <location>
        <begin position="220"/>
        <end position="239"/>
    </location>
</feature>
<dbReference type="SUPFAM" id="SSF103473">
    <property type="entry name" value="MFS general substrate transporter"/>
    <property type="match status" value="1"/>
</dbReference>
<evidence type="ECO:0000256" key="16">
    <source>
        <dbReference type="ARBA" id="ARBA00050554"/>
    </source>
</evidence>
<dbReference type="FunFam" id="1.20.1250.20:FF:000003">
    <property type="entry name" value="Solute carrier family 17 member 3"/>
    <property type="match status" value="1"/>
</dbReference>
<feature type="transmembrane region" description="Helical" evidence="27">
    <location>
        <begin position="57"/>
        <end position="83"/>
    </location>
</feature>
<keyword evidence="7 27" id="KW-0812">Transmembrane</keyword>
<evidence type="ECO:0000256" key="13">
    <source>
        <dbReference type="ARBA" id="ARBA00023228"/>
    </source>
</evidence>
<dbReference type="GO" id="GO:0006820">
    <property type="term" value="P:monoatomic anion transport"/>
    <property type="evidence" value="ECO:0007669"/>
    <property type="project" value="TreeGrafter"/>
</dbReference>
<dbReference type="Gene3D" id="1.20.1250.20">
    <property type="entry name" value="MFS general substrate transporter like domains"/>
    <property type="match status" value="2"/>
</dbReference>
<sequence>MTGSDPEAVEANRDSMALKPSHLNGGMKESHTTTLLLSSDGSQKPAETPCWQVRYTLALLALIGIALMYGMRVILSIAIVAMVGSKEGHHESNETLYSADSCPEPQHTANVTKENIVGEFDWDETTQGVILGSFFWGYACTNILGGRAAEYSGGKRVFGLGIFLAAALTVITPISARTSTELLIAVRVIGGIVQGVVFPGINSMLATWILPSERSRYNTIVYSGFPLGTVVSLPVGGWLCSSSYLGGWPSVFYLFGGLGLIWSIFWFALVHDRPEQHPRISQAELSHLQSYKGDTKSAQVVALPLREIFTSLPFWGLMMGAFGYDYGFYTLLTEIPTYLKNMQHFDINQNGLLSCLPFLVMWLWGYVWGTVMDRLSTYGKLSIISIRRISMGMALYGAMLSLIIMCFVNCNSALAVVVLCLAVGLSGSANCGFLCSHQDLAPNFAGTLLGFTNTFGSFAGVFAPMITGALTEGNQTITAWRFVFLITVGMYLVTGTLYICLISERTQPWNEPRSKVNDCKGEKCNGTQEVMLPKLPATDS</sequence>
<dbReference type="GO" id="GO:0015293">
    <property type="term" value="F:symporter activity"/>
    <property type="evidence" value="ECO:0007669"/>
    <property type="project" value="UniProtKB-KW"/>
</dbReference>
<comment type="function">
    <text evidence="21">Receptor for CM101, a polysaccharide produced by group B Streptococcus with antipathoangiogenic properties.</text>
</comment>
<evidence type="ECO:0000256" key="23">
    <source>
        <dbReference type="ARBA" id="ARBA00080244"/>
    </source>
</evidence>
<dbReference type="InterPro" id="IPR050382">
    <property type="entry name" value="MFS_Na/Anion_cotransporter"/>
</dbReference>
<feature type="transmembrane region" description="Helical" evidence="27">
    <location>
        <begin position="351"/>
        <end position="368"/>
    </location>
</feature>
<evidence type="ECO:0000313" key="29">
    <source>
        <dbReference type="EMBL" id="KAK7081859.1"/>
    </source>
</evidence>
<name>A0AAN8XPE5_HALRR</name>
<keyword evidence="12" id="KW-0325">Glycoprotein</keyword>
<evidence type="ECO:0000256" key="12">
    <source>
        <dbReference type="ARBA" id="ARBA00023180"/>
    </source>
</evidence>
<keyword evidence="8" id="KW-0769">Symport</keyword>
<dbReference type="PANTHER" id="PTHR11662">
    <property type="entry name" value="SOLUTE CARRIER FAMILY 17"/>
    <property type="match status" value="1"/>
</dbReference>
<comment type="catalytic activity">
    <reaction evidence="17">
        <text>N-acetylneuraminate(in) + H(+)(in) = N-acetylneuraminate(out) + H(+)(out)</text>
        <dbReference type="Rhea" id="RHEA:28987"/>
        <dbReference type="ChEBI" id="CHEBI:15378"/>
        <dbReference type="ChEBI" id="CHEBI:35418"/>
    </reaction>
    <physiologicalReaction direction="right-to-left" evidence="17">
        <dbReference type="Rhea" id="RHEA:28989"/>
    </physiologicalReaction>
</comment>
<evidence type="ECO:0000256" key="27">
    <source>
        <dbReference type="SAM" id="Phobius"/>
    </source>
</evidence>
<organism evidence="29 30">
    <name type="scientific">Halocaridina rubra</name>
    <name type="common">Hawaiian red shrimp</name>
    <dbReference type="NCBI Taxonomy" id="373956"/>
    <lineage>
        <taxon>Eukaryota</taxon>
        <taxon>Metazoa</taxon>
        <taxon>Ecdysozoa</taxon>
        <taxon>Arthropoda</taxon>
        <taxon>Crustacea</taxon>
        <taxon>Multicrustacea</taxon>
        <taxon>Malacostraca</taxon>
        <taxon>Eumalacostraca</taxon>
        <taxon>Eucarida</taxon>
        <taxon>Decapoda</taxon>
        <taxon>Pleocyemata</taxon>
        <taxon>Caridea</taxon>
        <taxon>Atyoidea</taxon>
        <taxon>Atyidae</taxon>
        <taxon>Halocaridina</taxon>
    </lineage>
</organism>
<protein>
    <recommendedName>
        <fullName evidence="22">Sialin</fullName>
    </recommendedName>
    <alternativeName>
        <fullName evidence="25">H(+)/nitrate cotransporter</fullName>
    </alternativeName>
    <alternativeName>
        <fullName evidence="23">H(+)/sialic acid cotransporter</fullName>
    </alternativeName>
    <alternativeName>
        <fullName evidence="24">Vesicular excitatory amino acid transporter</fullName>
    </alternativeName>
</protein>
<evidence type="ECO:0000256" key="26">
    <source>
        <dbReference type="SAM" id="MobiDB-lite"/>
    </source>
</evidence>
<comment type="catalytic activity">
    <reaction evidence="16">
        <text>L-aspartate(out) = L-aspartate(in)</text>
        <dbReference type="Rhea" id="RHEA:66332"/>
        <dbReference type="ChEBI" id="CHEBI:29991"/>
    </reaction>
    <physiologicalReaction direction="left-to-right" evidence="16">
        <dbReference type="Rhea" id="RHEA:66333"/>
    </physiologicalReaction>
</comment>
<keyword evidence="11 27" id="KW-0472">Membrane</keyword>
<evidence type="ECO:0000256" key="21">
    <source>
        <dbReference type="ARBA" id="ARBA00056891"/>
    </source>
</evidence>
<comment type="catalytic activity">
    <reaction evidence="20">
        <text>D-glucuronate(out) + H(+)(out) = D-glucuronate(in) + H(+)(in)</text>
        <dbReference type="Rhea" id="RHEA:72591"/>
        <dbReference type="ChEBI" id="CHEBI:15378"/>
        <dbReference type="ChEBI" id="CHEBI:58720"/>
    </reaction>
    <physiologicalReaction direction="left-to-right" evidence="20">
        <dbReference type="Rhea" id="RHEA:72592"/>
    </physiologicalReaction>
</comment>
<evidence type="ECO:0000256" key="18">
    <source>
        <dbReference type="ARBA" id="ARBA00051403"/>
    </source>
</evidence>
<comment type="subcellular location">
    <subcellularLocation>
        <location evidence="2">Basolateral cell membrane</location>
        <topology evidence="2">Multi-pass membrane protein</topology>
    </subcellularLocation>
    <subcellularLocation>
        <location evidence="3">Cytoplasmic vesicle</location>
        <location evidence="3">Secretory vesicle membrane</location>
        <topology evidence="3">Multi-pass membrane protein</topology>
    </subcellularLocation>
    <subcellularLocation>
        <location evidence="1">Cytoplasmic vesicle</location>
        <location evidence="1">Secretory vesicle</location>
        <location evidence="1">Synaptic vesicle membrane</location>
    </subcellularLocation>
    <subcellularLocation>
        <location evidence="4">Lysosome membrane</location>
    </subcellularLocation>
</comment>
<reference evidence="29 30" key="1">
    <citation type="submission" date="2023-11" db="EMBL/GenBank/DDBJ databases">
        <title>Halocaridina rubra genome assembly.</title>
        <authorList>
            <person name="Smith C."/>
        </authorList>
    </citation>
    <scope>NUCLEOTIDE SEQUENCE [LARGE SCALE GENOMIC DNA]</scope>
    <source>
        <strain evidence="29">EP-1</strain>
        <tissue evidence="29">Whole</tissue>
    </source>
</reference>
<dbReference type="CDD" id="cd17318">
    <property type="entry name" value="MFS_SLC17"/>
    <property type="match status" value="1"/>
</dbReference>
<dbReference type="FunFam" id="1.20.1250.20:FF:000067">
    <property type="entry name" value="sialin isoform X2"/>
    <property type="match status" value="1"/>
</dbReference>
<evidence type="ECO:0000256" key="15">
    <source>
        <dbReference type="ARBA" id="ARBA00050101"/>
    </source>
</evidence>
<keyword evidence="14" id="KW-0968">Cytoplasmic vesicle</keyword>
<dbReference type="EMBL" id="JAXCGZ010004378">
    <property type="protein sequence ID" value="KAK7081859.1"/>
    <property type="molecule type" value="Genomic_DNA"/>
</dbReference>
<evidence type="ECO:0000256" key="8">
    <source>
        <dbReference type="ARBA" id="ARBA00022847"/>
    </source>
</evidence>
<keyword evidence="13" id="KW-0458">Lysosome</keyword>
<evidence type="ECO:0000256" key="10">
    <source>
        <dbReference type="ARBA" id="ARBA00023018"/>
    </source>
</evidence>
<evidence type="ECO:0000256" key="19">
    <source>
        <dbReference type="ARBA" id="ARBA00051447"/>
    </source>
</evidence>
<evidence type="ECO:0000256" key="6">
    <source>
        <dbReference type="ARBA" id="ARBA00022475"/>
    </source>
</evidence>
<evidence type="ECO:0000256" key="20">
    <source>
        <dbReference type="ARBA" id="ARBA00051612"/>
    </source>
</evidence>
<feature type="transmembrane region" description="Helical" evidence="27">
    <location>
        <begin position="479"/>
        <end position="501"/>
    </location>
</feature>
<dbReference type="InterPro" id="IPR036259">
    <property type="entry name" value="MFS_trans_sf"/>
</dbReference>
<evidence type="ECO:0000259" key="28">
    <source>
        <dbReference type="PROSITE" id="PS50850"/>
    </source>
</evidence>
<feature type="transmembrane region" description="Helical" evidence="27">
    <location>
        <begin position="157"/>
        <end position="176"/>
    </location>
</feature>
<evidence type="ECO:0000256" key="3">
    <source>
        <dbReference type="ARBA" id="ARBA00004638"/>
    </source>
</evidence>
<evidence type="ECO:0000313" key="30">
    <source>
        <dbReference type="Proteomes" id="UP001381693"/>
    </source>
</evidence>
<keyword evidence="9 27" id="KW-1133">Transmembrane helix</keyword>
<evidence type="ECO:0000256" key="14">
    <source>
        <dbReference type="ARBA" id="ARBA00023329"/>
    </source>
</evidence>
<feature type="transmembrane region" description="Helical" evidence="27">
    <location>
        <begin position="312"/>
        <end position="331"/>
    </location>
</feature>
<dbReference type="PROSITE" id="PS50850">
    <property type="entry name" value="MFS"/>
    <property type="match status" value="1"/>
</dbReference>
<dbReference type="InterPro" id="IPR011701">
    <property type="entry name" value="MFS"/>
</dbReference>
<evidence type="ECO:0000256" key="7">
    <source>
        <dbReference type="ARBA" id="ARBA00022692"/>
    </source>
</evidence>
<keyword evidence="5" id="KW-0813">Transport</keyword>
<evidence type="ECO:0000256" key="1">
    <source>
        <dbReference type="ARBA" id="ARBA00004432"/>
    </source>
</evidence>
<dbReference type="GO" id="GO:0005765">
    <property type="term" value="C:lysosomal membrane"/>
    <property type="evidence" value="ECO:0007669"/>
    <property type="project" value="UniProtKB-SubCell"/>
</dbReference>
<evidence type="ECO:0000256" key="5">
    <source>
        <dbReference type="ARBA" id="ARBA00022448"/>
    </source>
</evidence>
<dbReference type="Pfam" id="PF07690">
    <property type="entry name" value="MFS_1"/>
    <property type="match status" value="1"/>
</dbReference>
<evidence type="ECO:0000256" key="25">
    <source>
        <dbReference type="ARBA" id="ARBA00081925"/>
    </source>
</evidence>
<comment type="catalytic activity">
    <reaction evidence="19">
        <text>L-glutamate(out) = L-glutamate(in)</text>
        <dbReference type="Rhea" id="RHEA:66336"/>
        <dbReference type="ChEBI" id="CHEBI:29985"/>
    </reaction>
    <physiologicalReaction direction="left-to-right" evidence="19">
        <dbReference type="Rhea" id="RHEA:66337"/>
    </physiologicalReaction>
</comment>
<evidence type="ECO:0000256" key="2">
    <source>
        <dbReference type="ARBA" id="ARBA00004554"/>
    </source>
</evidence>
<feature type="transmembrane region" description="Helical" evidence="27">
    <location>
        <begin position="389"/>
        <end position="408"/>
    </location>
</feature>
<dbReference type="GO" id="GO:0046942">
    <property type="term" value="P:carboxylic acid transport"/>
    <property type="evidence" value="ECO:0007669"/>
    <property type="project" value="UniProtKB-ARBA"/>
</dbReference>
<dbReference type="GO" id="GO:0016323">
    <property type="term" value="C:basolateral plasma membrane"/>
    <property type="evidence" value="ECO:0007669"/>
    <property type="project" value="UniProtKB-SubCell"/>
</dbReference>
<evidence type="ECO:0000256" key="17">
    <source>
        <dbReference type="ARBA" id="ARBA00050625"/>
    </source>
</evidence>
<feature type="region of interest" description="Disordered" evidence="26">
    <location>
        <begin position="1"/>
        <end position="28"/>
    </location>
</feature>
<keyword evidence="30" id="KW-1185">Reference proteome</keyword>
<feature type="transmembrane region" description="Helical" evidence="27">
    <location>
        <begin position="251"/>
        <end position="270"/>
    </location>
</feature>
<comment type="catalytic activity">
    <reaction evidence="18">
        <text>N-acetyl-L-aspartyl-L-glutamate(out) = N-acetyl-L-aspartyl-L-glutamate(in)</text>
        <dbReference type="Rhea" id="RHEA:72599"/>
        <dbReference type="ChEBI" id="CHEBI:76931"/>
    </reaction>
    <physiologicalReaction direction="left-to-right" evidence="18">
        <dbReference type="Rhea" id="RHEA:72600"/>
    </physiologicalReaction>
</comment>
<keyword evidence="10" id="KW-0770">Synapse</keyword>
<evidence type="ECO:0000256" key="4">
    <source>
        <dbReference type="ARBA" id="ARBA00004656"/>
    </source>
</evidence>
<accession>A0AAN8XPE5</accession>
<comment type="catalytic activity">
    <reaction evidence="15">
        <text>2 nitrate(out) + H(+)(out) = 2 nitrate(in) + H(+)(in)</text>
        <dbReference type="Rhea" id="RHEA:71539"/>
        <dbReference type="ChEBI" id="CHEBI:15378"/>
        <dbReference type="ChEBI" id="CHEBI:17632"/>
    </reaction>
    <physiologicalReaction direction="left-to-right" evidence="15">
        <dbReference type="Rhea" id="RHEA:71540"/>
    </physiologicalReaction>
</comment>
<evidence type="ECO:0000256" key="22">
    <source>
        <dbReference type="ARBA" id="ARBA00069713"/>
    </source>
</evidence>
<keyword evidence="6" id="KW-1003">Cell membrane</keyword>
<proteinExistence type="predicted"/>
<evidence type="ECO:0000256" key="9">
    <source>
        <dbReference type="ARBA" id="ARBA00022989"/>
    </source>
</evidence>
<feature type="domain" description="Major facilitator superfamily (MFS) profile" evidence="28">
    <location>
        <begin position="56"/>
        <end position="506"/>
    </location>
</feature>
<dbReference type="GO" id="GO:0030672">
    <property type="term" value="C:synaptic vesicle membrane"/>
    <property type="evidence" value="ECO:0007669"/>
    <property type="project" value="UniProtKB-SubCell"/>
</dbReference>
<dbReference type="Proteomes" id="UP001381693">
    <property type="component" value="Unassembled WGS sequence"/>
</dbReference>